<proteinExistence type="predicted"/>
<comment type="caution">
    <text evidence="2">The sequence shown here is derived from an EMBL/GenBank/DDBJ whole genome shotgun (WGS) entry which is preliminary data.</text>
</comment>
<name>A0A3D4V5J9_9BACT</name>
<evidence type="ECO:0000259" key="1">
    <source>
        <dbReference type="Pfam" id="PF00149"/>
    </source>
</evidence>
<dbReference type="AlphaFoldDB" id="A0A3D4V5J9"/>
<accession>A0A3D4V5J9</accession>
<sequence length="428" mass="46285">MWVTAAIRCPPRTTAASSTSASVMACKDLVRTCVRAVQRRPGISPDAVCVWILRAAVLSLVVIMGVPWQTATAQRSESAAAIHFVLVSDLHYGLARARFRGDSAVSAAKVNAALAAAVRALPGTRLPDDTGVHAGQPIGELGFVAVTGDIANRAEPGVQSAAASWQEFLDTFVAPLNAGRAAPLPMIVATGNHDASNAIGYVPALTPRTDTAAMAGLLRLIDPVQYAQRPPFDYTRDRIHYVRRLDGVALMVLHIWPDSAERAWMEQELSSIPDSVPVLLFAHDPPMVDISHFTAPGGGPPGTGGFQALLTEQWQGAPLPGARFEGSPTLEGFRELVRRHRNVRAYFHGHQNWTEFHALREADGTALLPAFRVDSPLKGRDSATDDTKLSFLVVTLDAARQRLTVREYRWDHVSAASRWGPQATILLR</sequence>
<protein>
    <recommendedName>
        <fullName evidence="1">Calcineurin-like phosphoesterase domain-containing protein</fullName>
    </recommendedName>
</protein>
<organism evidence="2 3">
    <name type="scientific">Gemmatimonas aurantiaca</name>
    <dbReference type="NCBI Taxonomy" id="173480"/>
    <lineage>
        <taxon>Bacteria</taxon>
        <taxon>Pseudomonadati</taxon>
        <taxon>Gemmatimonadota</taxon>
        <taxon>Gemmatimonadia</taxon>
        <taxon>Gemmatimonadales</taxon>
        <taxon>Gemmatimonadaceae</taxon>
        <taxon>Gemmatimonas</taxon>
    </lineage>
</organism>
<feature type="domain" description="Calcineurin-like phosphoesterase" evidence="1">
    <location>
        <begin position="83"/>
        <end position="298"/>
    </location>
</feature>
<dbReference type="InterPro" id="IPR004843">
    <property type="entry name" value="Calcineurin-like_PHP"/>
</dbReference>
<dbReference type="Pfam" id="PF00149">
    <property type="entry name" value="Metallophos"/>
    <property type="match status" value="1"/>
</dbReference>
<dbReference type="EMBL" id="DPIY01000005">
    <property type="protein sequence ID" value="HCT56390.1"/>
    <property type="molecule type" value="Genomic_DNA"/>
</dbReference>
<dbReference type="Proteomes" id="UP000264071">
    <property type="component" value="Unassembled WGS sequence"/>
</dbReference>
<dbReference type="Gene3D" id="3.60.21.10">
    <property type="match status" value="1"/>
</dbReference>
<gene>
    <name evidence="2" type="ORF">DGD08_04165</name>
</gene>
<evidence type="ECO:0000313" key="2">
    <source>
        <dbReference type="EMBL" id="HCT56390.1"/>
    </source>
</evidence>
<dbReference type="InterPro" id="IPR029052">
    <property type="entry name" value="Metallo-depent_PP-like"/>
</dbReference>
<evidence type="ECO:0000313" key="3">
    <source>
        <dbReference type="Proteomes" id="UP000264071"/>
    </source>
</evidence>
<dbReference type="SUPFAM" id="SSF56300">
    <property type="entry name" value="Metallo-dependent phosphatases"/>
    <property type="match status" value="1"/>
</dbReference>
<dbReference type="GO" id="GO:0016787">
    <property type="term" value="F:hydrolase activity"/>
    <property type="evidence" value="ECO:0007669"/>
    <property type="project" value="InterPro"/>
</dbReference>
<reference evidence="2 3" key="1">
    <citation type="journal article" date="2018" name="Nat. Biotechnol.">
        <title>A standardized bacterial taxonomy based on genome phylogeny substantially revises the tree of life.</title>
        <authorList>
            <person name="Parks D.H."/>
            <person name="Chuvochina M."/>
            <person name="Waite D.W."/>
            <person name="Rinke C."/>
            <person name="Skarshewski A."/>
            <person name="Chaumeil P.A."/>
            <person name="Hugenholtz P."/>
        </authorList>
    </citation>
    <scope>NUCLEOTIDE SEQUENCE [LARGE SCALE GENOMIC DNA]</scope>
    <source>
        <strain evidence="2">UBA8844</strain>
    </source>
</reference>